<dbReference type="PANTHER" id="PTHR31181:SF54">
    <property type="entry name" value="CYSTEINE RICH PEPTIDE-RELATED"/>
    <property type="match status" value="1"/>
</dbReference>
<feature type="domain" description="Prolamin-like" evidence="3">
    <location>
        <begin position="47"/>
        <end position="93"/>
    </location>
</feature>
<feature type="chain" id="PRO_5046057434" evidence="2">
    <location>
        <begin position="22"/>
        <end position="102"/>
    </location>
</feature>
<evidence type="ECO:0000259" key="3">
    <source>
        <dbReference type="Pfam" id="PF05617"/>
    </source>
</evidence>
<evidence type="ECO:0000313" key="4">
    <source>
        <dbReference type="Proteomes" id="UP000694864"/>
    </source>
</evidence>
<proteinExistence type="predicted"/>
<protein>
    <submittedName>
        <fullName evidence="5">Uncharacterized protein LOC109129568</fullName>
    </submittedName>
</protein>
<accession>A0ABM1R375</accession>
<gene>
    <name evidence="5" type="primary">LOC109129568</name>
</gene>
<evidence type="ECO:0000313" key="5">
    <source>
        <dbReference type="RefSeq" id="XP_019093463.1"/>
    </source>
</evidence>
<reference evidence="4" key="1">
    <citation type="journal article" date="2014" name="Nat. Commun.">
        <title>The emerging biofuel crop Camelina sativa retains a highly undifferentiated hexaploid genome structure.</title>
        <authorList>
            <person name="Kagale S."/>
            <person name="Koh C."/>
            <person name="Nixon J."/>
            <person name="Bollina V."/>
            <person name="Clarke W.E."/>
            <person name="Tuteja R."/>
            <person name="Spillane C."/>
            <person name="Robinson S.J."/>
            <person name="Links M.G."/>
            <person name="Clarke C."/>
            <person name="Higgins E.E."/>
            <person name="Huebert T."/>
            <person name="Sharpe A.G."/>
            <person name="Parkin I.A."/>
        </authorList>
    </citation>
    <scope>NUCLEOTIDE SEQUENCE [LARGE SCALE GENOMIC DNA]</scope>
    <source>
        <strain evidence="4">cv. DH55</strain>
    </source>
</reference>
<organism evidence="4 5">
    <name type="scientific">Camelina sativa</name>
    <name type="common">False flax</name>
    <name type="synonym">Myagrum sativum</name>
    <dbReference type="NCBI Taxonomy" id="90675"/>
    <lineage>
        <taxon>Eukaryota</taxon>
        <taxon>Viridiplantae</taxon>
        <taxon>Streptophyta</taxon>
        <taxon>Embryophyta</taxon>
        <taxon>Tracheophyta</taxon>
        <taxon>Spermatophyta</taxon>
        <taxon>Magnoliopsida</taxon>
        <taxon>eudicotyledons</taxon>
        <taxon>Gunneridae</taxon>
        <taxon>Pentapetalae</taxon>
        <taxon>rosids</taxon>
        <taxon>malvids</taxon>
        <taxon>Brassicales</taxon>
        <taxon>Brassicaceae</taxon>
        <taxon>Camelineae</taxon>
        <taxon>Camelina</taxon>
    </lineage>
</organism>
<evidence type="ECO:0000256" key="1">
    <source>
        <dbReference type="ARBA" id="ARBA00022729"/>
    </source>
</evidence>
<reference evidence="5" key="2">
    <citation type="submission" date="2025-08" db="UniProtKB">
        <authorList>
            <consortium name="RefSeq"/>
        </authorList>
    </citation>
    <scope>IDENTIFICATION</scope>
    <source>
        <tissue evidence="5">Leaf</tissue>
    </source>
</reference>
<dbReference type="Proteomes" id="UP000694864">
    <property type="component" value="Chromosome 16"/>
</dbReference>
<keyword evidence="1 2" id="KW-0732">Signal</keyword>
<sequence length="102" mass="11160">MSIKNVVFLLAAICVVVSVNAQIPQFPAPFPFPFPFQPIPGLPYITKCWSVVMDIPGCATEIAQSIFTGKFNNIGPACCKAFLDAEANCMPKIPFNQFFLLC</sequence>
<dbReference type="GeneID" id="109129568"/>
<dbReference type="PANTHER" id="PTHR31181">
    <property type="entry name" value="EGG CELL-SECRETED PROTEIN 1.4"/>
    <property type="match status" value="1"/>
</dbReference>
<dbReference type="Pfam" id="PF05617">
    <property type="entry name" value="Prolamin_like"/>
    <property type="match status" value="1"/>
</dbReference>
<evidence type="ECO:0000256" key="2">
    <source>
        <dbReference type="SAM" id="SignalP"/>
    </source>
</evidence>
<dbReference type="InterPro" id="IPR008502">
    <property type="entry name" value="Prolamin-like"/>
</dbReference>
<name>A0ABM1R375_CAMSA</name>
<feature type="signal peptide" evidence="2">
    <location>
        <begin position="1"/>
        <end position="21"/>
    </location>
</feature>
<keyword evidence="4" id="KW-1185">Reference proteome</keyword>
<dbReference type="RefSeq" id="XP_019093463.1">
    <property type="nucleotide sequence ID" value="XM_019237918.1"/>
</dbReference>